<dbReference type="EMBL" id="VZOK01000073">
    <property type="protein sequence ID" value="KAB0633122.1"/>
    <property type="molecule type" value="Genomic_DNA"/>
</dbReference>
<evidence type="ECO:0000313" key="1">
    <source>
        <dbReference type="EMBL" id="KAB0633122.1"/>
    </source>
</evidence>
<gene>
    <name evidence="1" type="ORF">F7R25_30930</name>
</gene>
<protein>
    <submittedName>
        <fullName evidence="1">Uncharacterized protein</fullName>
    </submittedName>
</protein>
<evidence type="ECO:0000313" key="2">
    <source>
        <dbReference type="Proteomes" id="UP000473470"/>
    </source>
</evidence>
<comment type="caution">
    <text evidence="1">The sequence shown here is derived from an EMBL/GenBank/DDBJ whole genome shotgun (WGS) entry which is preliminary data.</text>
</comment>
<name>A0A6L3MPG2_9BURK</name>
<dbReference type="RefSeq" id="WP_150999277.1">
    <property type="nucleotide sequence ID" value="NZ_CABVPM010000021.1"/>
</dbReference>
<reference evidence="1 2" key="1">
    <citation type="submission" date="2019-09" db="EMBL/GenBank/DDBJ databases">
        <title>Draft genome sequences of 48 bacterial type strains from the CCUG.</title>
        <authorList>
            <person name="Tunovic T."/>
            <person name="Pineiro-Iglesias B."/>
            <person name="Unosson C."/>
            <person name="Inganas E."/>
            <person name="Ohlen M."/>
            <person name="Cardew S."/>
            <person name="Jensie-Markopoulos S."/>
            <person name="Salva-Serra F."/>
            <person name="Jaen-Luchoro D."/>
            <person name="Karlsson R."/>
            <person name="Svensson-Stadler L."/>
            <person name="Chun J."/>
            <person name="Moore E."/>
        </authorList>
    </citation>
    <scope>NUCLEOTIDE SEQUENCE [LARGE SCALE GENOMIC DNA]</scope>
    <source>
        <strain evidence="1 2">CCUG 65686</strain>
    </source>
</reference>
<sequence length="85" mass="9904">MIEDFFRNRVNARIDSRFPFRMLALRTAWLHLETLWQSWLAHSTCDSRITETLYLPDPDPGLPLSRDTIPRGRTALASISRFQAS</sequence>
<proteinExistence type="predicted"/>
<dbReference type="AlphaFoldDB" id="A0A6L3MPG2"/>
<dbReference type="Proteomes" id="UP000473470">
    <property type="component" value="Unassembled WGS sequence"/>
</dbReference>
<accession>A0A6L3MPG2</accession>
<organism evidence="1 2">
    <name type="scientific">Burkholderia stagnalis</name>
    <dbReference type="NCBI Taxonomy" id="1503054"/>
    <lineage>
        <taxon>Bacteria</taxon>
        <taxon>Pseudomonadati</taxon>
        <taxon>Pseudomonadota</taxon>
        <taxon>Betaproteobacteria</taxon>
        <taxon>Burkholderiales</taxon>
        <taxon>Burkholderiaceae</taxon>
        <taxon>Burkholderia</taxon>
        <taxon>Burkholderia cepacia complex</taxon>
    </lineage>
</organism>